<keyword evidence="1" id="KW-0472">Membrane</keyword>
<feature type="transmembrane region" description="Helical" evidence="1">
    <location>
        <begin position="518"/>
        <end position="537"/>
    </location>
</feature>
<feature type="transmembrane region" description="Helical" evidence="1">
    <location>
        <begin position="309"/>
        <end position="331"/>
    </location>
</feature>
<name>A0A1G8E386_9MICO</name>
<proteinExistence type="predicted"/>
<reference evidence="3" key="1">
    <citation type="submission" date="2016-10" db="EMBL/GenBank/DDBJ databases">
        <authorList>
            <person name="Varghese N."/>
            <person name="Submissions S."/>
        </authorList>
    </citation>
    <scope>NUCLEOTIDE SEQUENCE [LARGE SCALE GENOMIC DNA]</scope>
    <source>
        <strain evidence="3">DSM 22002</strain>
    </source>
</reference>
<accession>A0A1G8E386</accession>
<keyword evidence="3" id="KW-1185">Reference proteome</keyword>
<keyword evidence="1" id="KW-0812">Transmembrane</keyword>
<dbReference type="STRING" id="399736.SAMN04489720_1869"/>
<dbReference type="AlphaFoldDB" id="A0A1G8E386"/>
<dbReference type="EMBL" id="LT629695">
    <property type="protein sequence ID" value="SDH64305.1"/>
    <property type="molecule type" value="Genomic_DNA"/>
</dbReference>
<feature type="transmembrane region" description="Helical" evidence="1">
    <location>
        <begin position="400"/>
        <end position="427"/>
    </location>
</feature>
<evidence type="ECO:0000313" key="3">
    <source>
        <dbReference type="Proteomes" id="UP000198822"/>
    </source>
</evidence>
<dbReference type="Proteomes" id="UP000198822">
    <property type="component" value="Chromosome I"/>
</dbReference>
<feature type="transmembrane region" description="Helical" evidence="1">
    <location>
        <begin position="471"/>
        <end position="491"/>
    </location>
</feature>
<feature type="transmembrane region" description="Helical" evidence="1">
    <location>
        <begin position="156"/>
        <end position="177"/>
    </location>
</feature>
<gene>
    <name evidence="2" type="ORF">SAMN04489720_1869</name>
</gene>
<organism evidence="2 3">
    <name type="scientific">Agrococcus jejuensis</name>
    <dbReference type="NCBI Taxonomy" id="399736"/>
    <lineage>
        <taxon>Bacteria</taxon>
        <taxon>Bacillati</taxon>
        <taxon>Actinomycetota</taxon>
        <taxon>Actinomycetes</taxon>
        <taxon>Micrococcales</taxon>
        <taxon>Microbacteriaceae</taxon>
        <taxon>Agrococcus</taxon>
    </lineage>
</organism>
<keyword evidence="1" id="KW-1133">Transmembrane helix</keyword>
<feature type="transmembrane region" description="Helical" evidence="1">
    <location>
        <begin position="439"/>
        <end position="464"/>
    </location>
</feature>
<feature type="transmembrane region" description="Helical" evidence="1">
    <location>
        <begin position="118"/>
        <end position="150"/>
    </location>
</feature>
<evidence type="ECO:0000256" key="1">
    <source>
        <dbReference type="SAM" id="Phobius"/>
    </source>
</evidence>
<dbReference type="OrthoDB" id="2014935at2"/>
<feature type="transmembrane region" description="Helical" evidence="1">
    <location>
        <begin position="250"/>
        <end position="270"/>
    </location>
</feature>
<evidence type="ECO:0000313" key="2">
    <source>
        <dbReference type="EMBL" id="SDH64305.1"/>
    </source>
</evidence>
<feature type="transmembrane region" description="Helical" evidence="1">
    <location>
        <begin position="358"/>
        <end position="379"/>
    </location>
</feature>
<dbReference type="RefSeq" id="WP_157674757.1">
    <property type="nucleotide sequence ID" value="NZ_LT629695.1"/>
</dbReference>
<sequence>MLRGTGLLVAAHLRRDRLTLVLWTVLFAGLWASVGAGLGSSFDAQARSELVALIAADPSLRMLRGAPAGTSLGAVMVVSTLAYLGVAIALMATFLAVRHTRGDEDAGRAELVRSTPTGRLAPLVATAITGAIEVAIVSAGLLAGSLAIGLPAEGSALVALGVLLAGVAFVLVGLLAAQVMPSSRGANGLAAAIAGAAFVVRGVGDALADAGDDLAHVASAWPSWLSPIGWITQTHPFADPSDSAGWAPSWTPLALFAPLLLALGAVVVALESRRELGDSLVRERGGRATAHALLGTSLGLAVRLHRGAAIGWIAAAVVVGLFIGRVAPVAADAFEANPTLLALVQALGGTADDTIDTFVHALTGIVALVACAAVLQGATRMRTEELAHGEQVLATRTSRLGWFGATLAVALVAGVLVMTAFAAAASVSLASSDAARTGTVVAIAASMLPALGLYLAVGALLVAVLPGVGAWLGWLLLVVPMLVGELAPLFGDDWDWLQDVSPFHHLANPLATDPDWTASWWMLGGAAVALGVALAAFRRRDAAV</sequence>
<protein>
    <submittedName>
        <fullName evidence="2">ABC-2 type transport system permease protein</fullName>
    </submittedName>
</protein>
<feature type="transmembrane region" description="Helical" evidence="1">
    <location>
        <begin position="72"/>
        <end position="97"/>
    </location>
</feature>
<feature type="transmembrane region" description="Helical" evidence="1">
    <location>
        <begin position="189"/>
        <end position="208"/>
    </location>
</feature>